<keyword evidence="3" id="KW-0496">Mitochondrion</keyword>
<evidence type="ECO:0000313" key="7">
    <source>
        <dbReference type="Proteomes" id="UP000075883"/>
    </source>
</evidence>
<dbReference type="SMART" id="SM00244">
    <property type="entry name" value="PHB"/>
    <property type="match status" value="1"/>
</dbReference>
<dbReference type="InterPro" id="IPR001107">
    <property type="entry name" value="Band_7"/>
</dbReference>
<dbReference type="InterPro" id="IPR050710">
    <property type="entry name" value="Band7/mec-2_domain"/>
</dbReference>
<dbReference type="InterPro" id="IPR036013">
    <property type="entry name" value="Band_7/SPFH_dom_sf"/>
</dbReference>
<dbReference type="GO" id="GO:0007005">
    <property type="term" value="P:mitochondrion organization"/>
    <property type="evidence" value="ECO:0007669"/>
    <property type="project" value="TreeGrafter"/>
</dbReference>
<comment type="similarity">
    <text evidence="2">Belongs to the band 7/mec-2 family.</text>
</comment>
<dbReference type="Pfam" id="PF01145">
    <property type="entry name" value="Band_7"/>
    <property type="match status" value="1"/>
</dbReference>
<comment type="subcellular location">
    <subcellularLocation>
        <location evidence="1">Mitochondrion</location>
    </subcellularLocation>
</comment>
<evidence type="ECO:0000256" key="4">
    <source>
        <dbReference type="SAM" id="MobiDB-lite"/>
    </source>
</evidence>
<dbReference type="EMBL" id="AXCM01003253">
    <property type="status" value="NOT_ANNOTATED_CDS"/>
    <property type="molecule type" value="Genomic_DNA"/>
</dbReference>
<reference evidence="7" key="1">
    <citation type="submission" date="2013-09" db="EMBL/GenBank/DDBJ databases">
        <title>The Genome Sequence of Anopheles culicifacies species A.</title>
        <authorList>
            <consortium name="The Broad Institute Genomics Platform"/>
            <person name="Neafsey D.E."/>
            <person name="Besansky N."/>
            <person name="Howell P."/>
            <person name="Walton C."/>
            <person name="Young S.K."/>
            <person name="Zeng Q."/>
            <person name="Gargeya S."/>
            <person name="Fitzgerald M."/>
            <person name="Haas B."/>
            <person name="Abouelleil A."/>
            <person name="Allen A.W."/>
            <person name="Alvarado L."/>
            <person name="Arachchi H.M."/>
            <person name="Berlin A.M."/>
            <person name="Chapman S.B."/>
            <person name="Gainer-Dewar J."/>
            <person name="Goldberg J."/>
            <person name="Griggs A."/>
            <person name="Gujja S."/>
            <person name="Hansen M."/>
            <person name="Howarth C."/>
            <person name="Imamovic A."/>
            <person name="Ireland A."/>
            <person name="Larimer J."/>
            <person name="McCowan C."/>
            <person name="Murphy C."/>
            <person name="Pearson M."/>
            <person name="Poon T.W."/>
            <person name="Priest M."/>
            <person name="Roberts A."/>
            <person name="Saif S."/>
            <person name="Shea T."/>
            <person name="Sisk P."/>
            <person name="Sykes S."/>
            <person name="Wortman J."/>
            <person name="Nusbaum C."/>
            <person name="Birren B."/>
        </authorList>
    </citation>
    <scope>NUCLEOTIDE SEQUENCE [LARGE SCALE GENOMIC DNA]</scope>
    <source>
        <strain evidence="7">A-37</strain>
    </source>
</reference>
<keyword evidence="7" id="KW-1185">Reference proteome</keyword>
<sequence length="393" mass="42861">MIRSSAFISRLPLRGIAAATLNSNGALLQSPSNLAALQTTQVRYRSTPINTVIMFVPQQEAWIVERMGKFHRILEPGLNVLLPVVDRVKYVQSLKEIAIDVPKQSAITSDNVTLSIDGVLYLRILDPYLASYGVEDPEFAITQLAQTTMRSELGKMSLDKVFRERESLNISIVESINKASEAWGISCLRYEIRDIKLPSRVHEAMQMQVEAERRKRAAILESEGVRAADINVAEGKRQSRILASEAQKQEEINRANGEAAAIMALADARAKSLKIVAQSLSNEHGRSAASLSVAEKYVVAFEKLAKQNNTLIVPSTASDVTSMVAQAMQIYNNLSNASTISRASTSGGDPQRRNVDDGQNVLGTLSETSSKLDATLPPLDSHHQGDMGGSSSK</sequence>
<proteinExistence type="inferred from homology"/>
<dbReference type="Gene3D" id="3.30.479.30">
    <property type="entry name" value="Band 7 domain"/>
    <property type="match status" value="1"/>
</dbReference>
<dbReference type="EnsemblMetazoa" id="ACUA008091-RA">
    <property type="protein sequence ID" value="ACUA008091-PA"/>
    <property type="gene ID" value="ACUA008091"/>
</dbReference>
<dbReference type="Proteomes" id="UP000075883">
    <property type="component" value="Unassembled WGS sequence"/>
</dbReference>
<evidence type="ECO:0000256" key="3">
    <source>
        <dbReference type="ARBA" id="ARBA00023128"/>
    </source>
</evidence>
<dbReference type="PRINTS" id="PR00721">
    <property type="entry name" value="STOMATIN"/>
</dbReference>
<dbReference type="STRING" id="139723.A0A182M2U9"/>
<dbReference type="AlphaFoldDB" id="A0A182M2U9"/>
<dbReference type="PANTHER" id="PTHR43327">
    <property type="entry name" value="STOMATIN-LIKE PROTEIN 2, MITOCHONDRIAL"/>
    <property type="match status" value="1"/>
</dbReference>
<dbReference type="FunFam" id="3.30.479.30:FF:000008">
    <property type="entry name" value="Stomatin-like protein 2, mitochondrial"/>
    <property type="match status" value="1"/>
</dbReference>
<dbReference type="InterPro" id="IPR001972">
    <property type="entry name" value="Stomatin_HflK_fam"/>
</dbReference>
<reference evidence="6" key="2">
    <citation type="submission" date="2020-05" db="UniProtKB">
        <authorList>
            <consortium name="EnsemblMetazoa"/>
        </authorList>
    </citation>
    <scope>IDENTIFICATION</scope>
    <source>
        <strain evidence="6">A-37</strain>
    </source>
</reference>
<evidence type="ECO:0000259" key="5">
    <source>
        <dbReference type="SMART" id="SM00244"/>
    </source>
</evidence>
<dbReference type="CDD" id="cd08829">
    <property type="entry name" value="SPFH_paraslipin"/>
    <property type="match status" value="1"/>
</dbReference>
<dbReference type="GO" id="GO:0016020">
    <property type="term" value="C:membrane"/>
    <property type="evidence" value="ECO:0007669"/>
    <property type="project" value="InterPro"/>
</dbReference>
<feature type="domain" description="Band 7" evidence="5">
    <location>
        <begin position="51"/>
        <end position="209"/>
    </location>
</feature>
<dbReference type="GO" id="GO:0005739">
    <property type="term" value="C:mitochondrion"/>
    <property type="evidence" value="ECO:0007669"/>
    <property type="project" value="UniProtKB-SubCell"/>
</dbReference>
<feature type="region of interest" description="Disordered" evidence="4">
    <location>
        <begin position="368"/>
        <end position="393"/>
    </location>
</feature>
<organism evidence="6 7">
    <name type="scientific">Anopheles culicifacies</name>
    <dbReference type="NCBI Taxonomy" id="139723"/>
    <lineage>
        <taxon>Eukaryota</taxon>
        <taxon>Metazoa</taxon>
        <taxon>Ecdysozoa</taxon>
        <taxon>Arthropoda</taxon>
        <taxon>Hexapoda</taxon>
        <taxon>Insecta</taxon>
        <taxon>Pterygota</taxon>
        <taxon>Neoptera</taxon>
        <taxon>Endopterygota</taxon>
        <taxon>Diptera</taxon>
        <taxon>Nematocera</taxon>
        <taxon>Culicoidea</taxon>
        <taxon>Culicidae</taxon>
        <taxon>Anophelinae</taxon>
        <taxon>Anopheles</taxon>
        <taxon>culicifacies species complex</taxon>
    </lineage>
</organism>
<evidence type="ECO:0000256" key="1">
    <source>
        <dbReference type="ARBA" id="ARBA00004173"/>
    </source>
</evidence>
<accession>A0A182M2U9</accession>
<dbReference type="InterPro" id="IPR032435">
    <property type="entry name" value="STML2-like_C"/>
</dbReference>
<evidence type="ECO:0000256" key="2">
    <source>
        <dbReference type="ARBA" id="ARBA00008164"/>
    </source>
</evidence>
<name>A0A182M2U9_9DIPT</name>
<protein>
    <recommendedName>
        <fullName evidence="5">Band 7 domain-containing protein</fullName>
    </recommendedName>
</protein>
<evidence type="ECO:0000313" key="6">
    <source>
        <dbReference type="EnsemblMetazoa" id="ACUA008091-PA"/>
    </source>
</evidence>
<dbReference type="VEuPathDB" id="VectorBase:ACUA008091"/>
<dbReference type="SUPFAM" id="SSF117892">
    <property type="entry name" value="Band 7/SPFH domain"/>
    <property type="match status" value="1"/>
</dbReference>
<dbReference type="PANTHER" id="PTHR43327:SF10">
    <property type="entry name" value="STOMATIN-LIKE PROTEIN 2, MITOCHONDRIAL"/>
    <property type="match status" value="1"/>
</dbReference>
<dbReference type="Pfam" id="PF16200">
    <property type="entry name" value="Band_7_C"/>
    <property type="match status" value="1"/>
</dbReference>